<dbReference type="Pfam" id="PF14052">
    <property type="entry name" value="Caps_assemb_Wzi"/>
    <property type="match status" value="1"/>
</dbReference>
<reference evidence="1 2" key="1">
    <citation type="submission" date="2020-03" db="EMBL/GenBank/DDBJ databases">
        <title>Metabolic flexibility allows generalist bacteria to become dominant in a frequently disturbed ecosystem.</title>
        <authorList>
            <person name="Chen Y.-J."/>
            <person name="Leung P.M."/>
            <person name="Bay S.K."/>
            <person name="Hugenholtz P."/>
            <person name="Kessler A.J."/>
            <person name="Shelley G."/>
            <person name="Waite D.W."/>
            <person name="Cook P.L."/>
            <person name="Greening C."/>
        </authorList>
    </citation>
    <scope>NUCLEOTIDE SEQUENCE [LARGE SCALE GENOMIC DNA]</scope>
    <source>
        <strain evidence="1">SS_bin_28</strain>
    </source>
</reference>
<dbReference type="Proteomes" id="UP000547674">
    <property type="component" value="Unassembled WGS sequence"/>
</dbReference>
<feature type="non-terminal residue" evidence="1">
    <location>
        <position position="506"/>
    </location>
</feature>
<evidence type="ECO:0000313" key="1">
    <source>
        <dbReference type="EMBL" id="NNF06700.1"/>
    </source>
</evidence>
<dbReference type="InterPro" id="IPR038636">
    <property type="entry name" value="Wzi_sf"/>
</dbReference>
<dbReference type="Gene3D" id="2.40.160.130">
    <property type="entry name" value="Capsule assembly protein Wzi"/>
    <property type="match status" value="1"/>
</dbReference>
<proteinExistence type="predicted"/>
<evidence type="ECO:0000313" key="2">
    <source>
        <dbReference type="Proteomes" id="UP000547674"/>
    </source>
</evidence>
<dbReference type="EMBL" id="JABDJR010000317">
    <property type="protein sequence ID" value="NNF06700.1"/>
    <property type="molecule type" value="Genomic_DNA"/>
</dbReference>
<dbReference type="InterPro" id="IPR026950">
    <property type="entry name" value="Caps_assemb_Wzi"/>
</dbReference>
<protein>
    <recommendedName>
        <fullName evidence="3">Capsule assembly Wzi family protein</fullName>
    </recommendedName>
</protein>
<sequence length="506" mass="56234">MLQKFILKLSPMAVALLFVLSGSASGREVSALIPAGDPIYRELQLADLLGLLSEPLRGEQPISRERAFHLMMPFGEGLGVDTGLLPIEADPSSGLTRPVAKRLERARSWINPYDVFWGRGEYPCTFAFNPRKIVRFEGSQIKRGLDAPHYLDYGENRSEGLALVRDGEFFVEAEGFALRGDWRMRFDRHALTYRPLSLHVSTQFRNFRATLGRLPLAWGPERHGGLVISTNARPLDQLLLQSDRPFTLFGAESLGDFTAKMFLGKLDDPYRNDAVSPWLVGARFTYAPRKWLVLGASRTSMLGGEGNDFIITPGSVIDLILAKNENRVGGDQTNNTDHKATVDWSLYLYPLLRSLPLLDGGRLYGQYGGEDSPQEGPLPSATGHTYGIELVAKGVLLRAEASNVRDDRNLWYWHNIYTDGYTYRGRVMGHPMGQDSRAEGYLVSAPLGEWGLVTASMERQEHGFYAELNTPPSGSTSPIPYGVQDTFTLRVEKFMDGQLGTLGIEG</sequence>
<organism evidence="1 2">
    <name type="scientific">Eiseniibacteriota bacterium</name>
    <dbReference type="NCBI Taxonomy" id="2212470"/>
    <lineage>
        <taxon>Bacteria</taxon>
        <taxon>Candidatus Eiseniibacteriota</taxon>
    </lineage>
</organism>
<comment type="caution">
    <text evidence="1">The sequence shown here is derived from an EMBL/GenBank/DDBJ whole genome shotgun (WGS) entry which is preliminary data.</text>
</comment>
<gene>
    <name evidence="1" type="ORF">HKN21_08065</name>
</gene>
<accession>A0A7Y2E8Q1</accession>
<dbReference type="AlphaFoldDB" id="A0A7Y2E8Q1"/>
<name>A0A7Y2E8Q1_UNCEI</name>
<evidence type="ECO:0008006" key="3">
    <source>
        <dbReference type="Google" id="ProtNLM"/>
    </source>
</evidence>